<gene>
    <name evidence="1" type="ordered locus">Pyrfu_1220</name>
</gene>
<evidence type="ECO:0000313" key="2">
    <source>
        <dbReference type="Proteomes" id="UP000001037"/>
    </source>
</evidence>
<name>G0EFX9_PYRF1</name>
<dbReference type="Proteomes" id="UP000001037">
    <property type="component" value="Chromosome"/>
</dbReference>
<dbReference type="EMBL" id="CP002838">
    <property type="protein sequence ID" value="AEM39080.1"/>
    <property type="molecule type" value="Genomic_DNA"/>
</dbReference>
<proteinExistence type="predicted"/>
<organism evidence="1 2">
    <name type="scientific">Pyrolobus fumarii (strain DSM 11204 / 1A)</name>
    <dbReference type="NCBI Taxonomy" id="694429"/>
    <lineage>
        <taxon>Archaea</taxon>
        <taxon>Thermoproteota</taxon>
        <taxon>Thermoprotei</taxon>
        <taxon>Desulfurococcales</taxon>
        <taxon>Pyrodictiaceae</taxon>
        <taxon>Pyrolobus</taxon>
    </lineage>
</organism>
<evidence type="ECO:0008006" key="3">
    <source>
        <dbReference type="Google" id="ProtNLM"/>
    </source>
</evidence>
<evidence type="ECO:0000313" key="1">
    <source>
        <dbReference type="EMBL" id="AEM39080.1"/>
    </source>
</evidence>
<dbReference type="HOGENOM" id="CLU_057700_0_0_2"/>
<dbReference type="InParanoid" id="G0EFX9"/>
<dbReference type="InterPro" id="IPR029063">
    <property type="entry name" value="SAM-dependent_MTases_sf"/>
</dbReference>
<dbReference type="STRING" id="694429.Pyrfu_1220"/>
<sequence length="287" mass="32655">MLTLGLLVEIFEYRYAGLVLTGWDVERVLSACPRGEALVENRSRTARVECNGDTICVDSVCFERPVERLEPGMLYWVWRGSLRPVEARDGGYLRLRAPGDGVTTTLEIDGVHMHRVEGVDPWTDTLSKVRAARVRRGDVVLDTCMGLGYTAIASVLRGARRVDTFEVDERVIWAAERNPHSRLLDAPNIHIFHGDVTEAVRRLPDEEYTVVIHDPPRFSRSTGDLYSLEFYQELYRVLRLGGRLFHYTGRPHGGRILQGIARRLQQAGFVRVRWVEEAQGFIAVKPR</sequence>
<dbReference type="eggNOG" id="arCOG00054">
    <property type="taxonomic scope" value="Archaea"/>
</dbReference>
<dbReference type="KEGG" id="pfm:Pyrfu_1220"/>
<dbReference type="Gene3D" id="3.40.50.150">
    <property type="entry name" value="Vaccinia Virus protein VP39"/>
    <property type="match status" value="1"/>
</dbReference>
<accession>G0EFX9</accession>
<dbReference type="SUPFAM" id="SSF53335">
    <property type="entry name" value="S-adenosyl-L-methionine-dependent methyltransferases"/>
    <property type="match status" value="1"/>
</dbReference>
<dbReference type="AlphaFoldDB" id="G0EFX9"/>
<reference evidence="1 2" key="1">
    <citation type="journal article" date="2011" name="Stand. Genomic Sci.">
        <title>Complete genome sequence of the hyperthermophilic chemolithoautotroph Pyrolobus fumarii type strain (1A).</title>
        <authorList>
            <person name="Anderson I."/>
            <person name="Goker M."/>
            <person name="Nolan M."/>
            <person name="Lucas S."/>
            <person name="Hammon N."/>
            <person name="Deshpande S."/>
            <person name="Cheng J.F."/>
            <person name="Tapia R."/>
            <person name="Han C."/>
            <person name="Goodwin L."/>
            <person name="Pitluck S."/>
            <person name="Huntemann M."/>
            <person name="Liolios K."/>
            <person name="Ivanova N."/>
            <person name="Pagani I."/>
            <person name="Mavromatis K."/>
            <person name="Ovchinikova G."/>
            <person name="Pati A."/>
            <person name="Chen A."/>
            <person name="Palaniappan K."/>
            <person name="Land M."/>
            <person name="Hauser L."/>
            <person name="Brambilla E.M."/>
            <person name="Huber H."/>
            <person name="Yasawong M."/>
            <person name="Rohde M."/>
            <person name="Spring S."/>
            <person name="Abt B."/>
            <person name="Sikorski J."/>
            <person name="Wirth R."/>
            <person name="Detter J.C."/>
            <person name="Woyke T."/>
            <person name="Bristow J."/>
            <person name="Eisen J.A."/>
            <person name="Markowitz V."/>
            <person name="Hugenholtz P."/>
            <person name="Kyrpides N.C."/>
            <person name="Klenk H.P."/>
            <person name="Lapidus A."/>
        </authorList>
    </citation>
    <scope>NUCLEOTIDE SEQUENCE [LARGE SCALE GENOMIC DNA]</scope>
    <source>
        <strain evidence="2">DSM 11204 / 1A</strain>
    </source>
</reference>
<keyword evidence="2" id="KW-1185">Reference proteome</keyword>
<protein>
    <recommendedName>
        <fullName evidence="3">Methyltransferase-like protein</fullName>
    </recommendedName>
</protein>
<dbReference type="CDD" id="cd02440">
    <property type="entry name" value="AdoMet_MTases"/>
    <property type="match status" value="1"/>
</dbReference>